<dbReference type="PANTHER" id="PTHR20961">
    <property type="entry name" value="GLYCOSYLTRANSFERASE"/>
    <property type="match status" value="1"/>
</dbReference>
<keyword evidence="3" id="KW-0325">Glycoprotein</keyword>
<keyword evidence="6" id="KW-1185">Reference proteome</keyword>
<dbReference type="InterPro" id="IPR007657">
    <property type="entry name" value="Glycosyltransferase_61"/>
</dbReference>
<keyword evidence="1" id="KW-0328">Glycosyltransferase</keyword>
<evidence type="ECO:0000313" key="5">
    <source>
        <dbReference type="EMBL" id="KAL3802000.1"/>
    </source>
</evidence>
<accession>A0ABD3QNQ1</accession>
<reference evidence="5 6" key="1">
    <citation type="journal article" date="2020" name="G3 (Bethesda)">
        <title>Improved Reference Genome for Cyclotella cryptica CCMP332, a Model for Cell Wall Morphogenesis, Salinity Adaptation, and Lipid Production in Diatoms (Bacillariophyta).</title>
        <authorList>
            <person name="Roberts W.R."/>
            <person name="Downey K.M."/>
            <person name="Ruck E.C."/>
            <person name="Traller J.C."/>
            <person name="Alverson A.J."/>
        </authorList>
    </citation>
    <scope>NUCLEOTIDE SEQUENCE [LARGE SCALE GENOMIC DNA]</scope>
    <source>
        <strain evidence="5 6">CCMP332</strain>
    </source>
</reference>
<evidence type="ECO:0000259" key="4">
    <source>
        <dbReference type="Pfam" id="PF04577"/>
    </source>
</evidence>
<evidence type="ECO:0000313" key="6">
    <source>
        <dbReference type="Proteomes" id="UP001516023"/>
    </source>
</evidence>
<evidence type="ECO:0000256" key="3">
    <source>
        <dbReference type="ARBA" id="ARBA00023180"/>
    </source>
</evidence>
<evidence type="ECO:0000256" key="1">
    <source>
        <dbReference type="ARBA" id="ARBA00022676"/>
    </source>
</evidence>
<sequence length="588" mass="67347">MFSKNEVGNRSPSATSRFRRSHAPLDISYGDPVSLESRDLDVLDAYLGLALISSPLRAPWSGLLAPPLQTRGPGATHSMSKMKNNTAMIASSLRAFIPVSASIPLFRRRGVRAERVLVTPRRCCAVTYTCALASFLVSIHLIQKQTEYPSNIMNSPIGQHDFQRGYKFSQKEPFNWDLEKPEVLQSQKTCHVVENICKTSSDWFYFVDDDRFAPIHQPQLIFKNLKGTRHIDMEWKMALAAAKPQWSQIEQEQQCMLSQTEHHVVLTGNHIHMMGEFVQRITIPLHQLIQNYITHYRKIGNVVKDVQFYVYFSQDEGQNILDSHYLYMKGLPFGDNIKSWTQVLSPQVGVAPPSCHCFKRLIFCGFLGEYMAVASNSTETDNITKLELTPSNVMPHINCANTLTPPKLLEEENCPIWQNLRTDLIRTYEQRNPHVHRNILAYRRMLVQNALKHDSLNSTYSLSDESLLDWKIIALSQRKSNRRWLNINSTMSHCNRQYYTKKIVCVVVDVEDLPTNFSEVNSHTLSAVEEQFILFRSVDALIGIHGSQLTQGILMRAHSVVVELFQWIPRHWGNVLTGVFTQVKHRPT</sequence>
<gene>
    <name evidence="5" type="ORF">HJC23_010344</name>
</gene>
<dbReference type="GO" id="GO:0016757">
    <property type="term" value="F:glycosyltransferase activity"/>
    <property type="evidence" value="ECO:0007669"/>
    <property type="project" value="UniProtKB-KW"/>
</dbReference>
<dbReference type="Pfam" id="PF04577">
    <property type="entry name" value="Glyco_transf_61"/>
    <property type="match status" value="1"/>
</dbReference>
<dbReference type="PANTHER" id="PTHR20961:SF140">
    <property type="entry name" value="GLYCOSYLTRANSFERASE"/>
    <property type="match status" value="1"/>
</dbReference>
<dbReference type="InterPro" id="IPR049625">
    <property type="entry name" value="Glyco_transf_61_cat"/>
</dbReference>
<protein>
    <recommendedName>
        <fullName evidence="4">Glycosyltransferase 61 catalytic domain-containing protein</fullName>
    </recommendedName>
</protein>
<organism evidence="5 6">
    <name type="scientific">Cyclotella cryptica</name>
    <dbReference type="NCBI Taxonomy" id="29204"/>
    <lineage>
        <taxon>Eukaryota</taxon>
        <taxon>Sar</taxon>
        <taxon>Stramenopiles</taxon>
        <taxon>Ochrophyta</taxon>
        <taxon>Bacillariophyta</taxon>
        <taxon>Coscinodiscophyceae</taxon>
        <taxon>Thalassiosirophycidae</taxon>
        <taxon>Stephanodiscales</taxon>
        <taxon>Stephanodiscaceae</taxon>
        <taxon>Cyclotella</taxon>
    </lineage>
</organism>
<dbReference type="Proteomes" id="UP001516023">
    <property type="component" value="Unassembled WGS sequence"/>
</dbReference>
<keyword evidence="2" id="KW-0808">Transferase</keyword>
<proteinExistence type="predicted"/>
<dbReference type="EMBL" id="JABMIG020000023">
    <property type="protein sequence ID" value="KAL3802000.1"/>
    <property type="molecule type" value="Genomic_DNA"/>
</dbReference>
<dbReference type="AlphaFoldDB" id="A0ABD3QNQ1"/>
<name>A0ABD3QNQ1_9STRA</name>
<evidence type="ECO:0000256" key="2">
    <source>
        <dbReference type="ARBA" id="ARBA00022679"/>
    </source>
</evidence>
<feature type="domain" description="Glycosyltransferase 61 catalytic" evidence="4">
    <location>
        <begin position="439"/>
        <end position="562"/>
    </location>
</feature>
<comment type="caution">
    <text evidence="5">The sequence shown here is derived from an EMBL/GenBank/DDBJ whole genome shotgun (WGS) entry which is preliminary data.</text>
</comment>